<dbReference type="PANTHER" id="PTHR15332:SF175">
    <property type="entry name" value="PROPROTEIN CONVERTASE SUBTILISIN_KEXIN TYPE 5-LIKE"/>
    <property type="match status" value="1"/>
</dbReference>
<feature type="domain" description="EGF-like" evidence="2">
    <location>
        <begin position="422"/>
        <end position="454"/>
    </location>
</feature>
<dbReference type="InParanoid" id="I7M0B3"/>
<dbReference type="GeneID" id="7822784"/>
<evidence type="ECO:0000313" key="4">
    <source>
        <dbReference type="Proteomes" id="UP000009168"/>
    </source>
</evidence>
<protein>
    <submittedName>
        <fullName evidence="3">Transmembrane protein, putative</fullName>
    </submittedName>
</protein>
<name>I7M0B3_TETTS</name>
<dbReference type="Gene3D" id="2.10.220.10">
    <property type="entry name" value="Hormone Receptor, Insulin-like Growth Factor Receptor 1, Chain A, domain 2"/>
    <property type="match status" value="4"/>
</dbReference>
<feature type="domain" description="EGF-like" evidence="2">
    <location>
        <begin position="570"/>
        <end position="602"/>
    </location>
</feature>
<dbReference type="SUPFAM" id="SSF57184">
    <property type="entry name" value="Growth factor receptor domain"/>
    <property type="match status" value="4"/>
</dbReference>
<feature type="domain" description="EGF-like" evidence="2">
    <location>
        <begin position="231"/>
        <end position="262"/>
    </location>
</feature>
<keyword evidence="1 3" id="KW-0812">Transmembrane</keyword>
<dbReference type="AlphaFoldDB" id="I7M0B3"/>
<dbReference type="CDD" id="cd00064">
    <property type="entry name" value="FU"/>
    <property type="match status" value="7"/>
</dbReference>
<keyword evidence="4" id="KW-1185">Reference proteome</keyword>
<feature type="transmembrane region" description="Helical" evidence="1">
    <location>
        <begin position="904"/>
        <end position="922"/>
    </location>
</feature>
<dbReference type="InterPro" id="IPR006212">
    <property type="entry name" value="Furin_repeat"/>
</dbReference>
<dbReference type="SMART" id="SM00181">
    <property type="entry name" value="EGF"/>
    <property type="match status" value="7"/>
</dbReference>
<dbReference type="InterPro" id="IPR009030">
    <property type="entry name" value="Growth_fac_rcpt_cys_sf"/>
</dbReference>
<feature type="transmembrane region" description="Helical" evidence="1">
    <location>
        <begin position="1056"/>
        <end position="1079"/>
    </location>
</feature>
<dbReference type="OrthoDB" id="10035969at2759"/>
<dbReference type="EMBL" id="GG662864">
    <property type="protein sequence ID" value="EAR86112.2"/>
    <property type="molecule type" value="Genomic_DNA"/>
</dbReference>
<dbReference type="Proteomes" id="UP000009168">
    <property type="component" value="Unassembled WGS sequence"/>
</dbReference>
<feature type="domain" description="EGF-like" evidence="2">
    <location>
        <begin position="326"/>
        <end position="358"/>
    </location>
</feature>
<accession>I7M0B3</accession>
<gene>
    <name evidence="3" type="ORF">TTHERM_00549590</name>
</gene>
<feature type="domain" description="EGF-like" evidence="2">
    <location>
        <begin position="522"/>
        <end position="554"/>
    </location>
</feature>
<dbReference type="KEGG" id="tet:TTHERM_00549590"/>
<feature type="transmembrane region" description="Helical" evidence="1">
    <location>
        <begin position="1015"/>
        <end position="1036"/>
    </location>
</feature>
<dbReference type="PANTHER" id="PTHR15332">
    <property type="entry name" value="PROPROTEIN CONVERTASE SUBTILISIN_KEXIN TYPE 5-LIKE"/>
    <property type="match status" value="1"/>
</dbReference>
<evidence type="ECO:0000259" key="2">
    <source>
        <dbReference type="SMART" id="SM00181"/>
    </source>
</evidence>
<evidence type="ECO:0000313" key="3">
    <source>
        <dbReference type="EMBL" id="EAR86112.2"/>
    </source>
</evidence>
<evidence type="ECO:0000256" key="1">
    <source>
        <dbReference type="SAM" id="Phobius"/>
    </source>
</evidence>
<reference evidence="4" key="1">
    <citation type="journal article" date="2006" name="PLoS Biol.">
        <title>Macronuclear genome sequence of the ciliate Tetrahymena thermophila, a model eukaryote.</title>
        <authorList>
            <person name="Eisen J.A."/>
            <person name="Coyne R.S."/>
            <person name="Wu M."/>
            <person name="Wu D."/>
            <person name="Thiagarajan M."/>
            <person name="Wortman J.R."/>
            <person name="Badger J.H."/>
            <person name="Ren Q."/>
            <person name="Amedeo P."/>
            <person name="Jones K.M."/>
            <person name="Tallon L.J."/>
            <person name="Delcher A.L."/>
            <person name="Salzberg S.L."/>
            <person name="Silva J.C."/>
            <person name="Haas B.J."/>
            <person name="Majoros W.H."/>
            <person name="Farzad M."/>
            <person name="Carlton J.M."/>
            <person name="Smith R.K. Jr."/>
            <person name="Garg J."/>
            <person name="Pearlman R.E."/>
            <person name="Karrer K.M."/>
            <person name="Sun L."/>
            <person name="Manning G."/>
            <person name="Elde N.C."/>
            <person name="Turkewitz A.P."/>
            <person name="Asai D.J."/>
            <person name="Wilkes D.E."/>
            <person name="Wang Y."/>
            <person name="Cai H."/>
            <person name="Collins K."/>
            <person name="Stewart B.A."/>
            <person name="Lee S.R."/>
            <person name="Wilamowska K."/>
            <person name="Weinberg Z."/>
            <person name="Ruzzo W.L."/>
            <person name="Wloga D."/>
            <person name="Gaertig J."/>
            <person name="Frankel J."/>
            <person name="Tsao C.-C."/>
            <person name="Gorovsky M.A."/>
            <person name="Keeling P.J."/>
            <person name="Waller R.F."/>
            <person name="Patron N.J."/>
            <person name="Cherry J.M."/>
            <person name="Stover N.A."/>
            <person name="Krieger C.J."/>
            <person name="del Toro C."/>
            <person name="Ryder H.F."/>
            <person name="Williamson S.C."/>
            <person name="Barbeau R.A."/>
            <person name="Hamilton E.P."/>
            <person name="Orias E."/>
        </authorList>
    </citation>
    <scope>NUCLEOTIDE SEQUENCE [LARGE SCALE GENOMIC DNA]</scope>
    <source>
        <strain evidence="4">SB210</strain>
    </source>
</reference>
<feature type="transmembrane region" description="Helical" evidence="1">
    <location>
        <begin position="827"/>
        <end position="848"/>
    </location>
</feature>
<dbReference type="eggNOG" id="KOG3525">
    <property type="taxonomic scope" value="Eukaryota"/>
</dbReference>
<proteinExistence type="predicted"/>
<keyword evidence="1" id="KW-0472">Membrane</keyword>
<feature type="domain" description="EGF-like" evidence="2">
    <location>
        <begin position="374"/>
        <end position="406"/>
    </location>
</feature>
<dbReference type="SMART" id="SM01411">
    <property type="entry name" value="Ephrin_rec_like"/>
    <property type="match status" value="6"/>
</dbReference>
<keyword evidence="1" id="KW-1133">Transmembrane helix</keyword>
<feature type="transmembrane region" description="Helical" evidence="1">
    <location>
        <begin position="860"/>
        <end position="884"/>
    </location>
</feature>
<organism evidence="3 4">
    <name type="scientific">Tetrahymena thermophila (strain SB210)</name>
    <dbReference type="NCBI Taxonomy" id="312017"/>
    <lineage>
        <taxon>Eukaryota</taxon>
        <taxon>Sar</taxon>
        <taxon>Alveolata</taxon>
        <taxon>Ciliophora</taxon>
        <taxon>Intramacronucleata</taxon>
        <taxon>Oligohymenophorea</taxon>
        <taxon>Hymenostomatida</taxon>
        <taxon>Tetrahymenina</taxon>
        <taxon>Tetrahymenidae</taxon>
        <taxon>Tetrahymena</taxon>
    </lineage>
</organism>
<dbReference type="RefSeq" id="XP_976707.2">
    <property type="nucleotide sequence ID" value="XM_971614.2"/>
</dbReference>
<feature type="transmembrane region" description="Helical" evidence="1">
    <location>
        <begin position="984"/>
        <end position="1003"/>
    </location>
</feature>
<feature type="transmembrane region" description="Helical" evidence="1">
    <location>
        <begin position="958"/>
        <end position="978"/>
    </location>
</feature>
<dbReference type="SMART" id="SM00261">
    <property type="entry name" value="FU"/>
    <property type="match status" value="10"/>
</dbReference>
<sequence length="1160" mass="131125">MKQYSLLKFINIQIIIEIATLLFLSGVSTVFGEDCTNASNGQNFNPSQYICALASFQISDFNQMNPNLIFPSSDCKNIKRIIEQGNSYYGTGGDNCDFTQPIVFNFDSSPLYAQRVQLFPVQWVFQSSPSCPTLDISISVNNQAPKFYKLNPSKHLDQGICDYYQDRFTFDNINQIISSVSYTPGLKTKYIEQFYILIFHCPQGCSSCDVSLQNCQSCIDGYYLSGTSCLICDSNCKTCTNTSRQCQSCGNNLYLYTDNTCQSCKSDKVFISGNNCLDCHITCLTCNGVSTQNCKSCPSNNYLYHNNQCTPCIADKVYINSQNCLDCDQSCLTCDGPSSKNCKSCPNGTFLYHNNECVPCTGDKVYIFGTSCLDCDSSCLKCNGTSSNNCISCSIDKYLNNSNQCVSCTGDKVYIDGSKCLDCDQSCLTCNGPSSQNCKSCQTGSYLYNSNQCDPCSGVRKYIDGTNCFDCDISCLTCNGPTSKNCKTCLINSGSATYLYHGNQCISCTGDRVYVDGPNCLDCDLSCLSCNGPSSKDCKSCPTGSYLYHGSQCVPCIGDRIYIDGTNCFDCDKNCLTCYGPASNNCRSCPNGTYLYQNNQCITCADNGKYIKDSFCYDCDQSCQNCNGPLPTNCLSCQAGNYLFADNSCNLCDIYNGFIIQGSYCNSCYKGCKRCFGISKYQCLDCQEEYSLFNQQCIQKYFIYNSQIRNDTMYNIVQLIHDSSQITFLSSLFLSFTNNMAFTSTFAFLMSGFVGQRFSFFLLVDAIFPKYLYEILLALQKQYPTQQLRFMNVFKSWVNQDAVTQYQNLRYEEVNISFNIFQTSGQYAIIFSASALCFFIFYLISAFAKNRKFISYSNLLYDKIFLGLIIQYSELCTMIFIISINQQIKEFIKIQDIQQIGLKVTLLLISFASAGGVFYTLYKYIDSKNIRYDNTDFEQITKKKILDDIIVESKIRNYFILINLLFEAVLIPTIFIQLNEVWQAATSISIAIQLILVVITIYLRPFTTKLNNSLFITNSLLWLLLYVMFLLINIYIQQPFLNKYEAILDAGILSFIVIIFILIFLPSIAMLIQLILWIIDQVIKKKKQNLNQQSSSLNKIIFNKKVDIKIANDTSYILNRYQKEMQISNLFDELMSKRTQMVKFSKKQQQKDLELSQLNL</sequence>
<feature type="domain" description="EGF-like" evidence="2">
    <location>
        <begin position="667"/>
        <end position="698"/>
    </location>
</feature>
<dbReference type="InterPro" id="IPR000742">
    <property type="entry name" value="EGF"/>
</dbReference>